<dbReference type="Proteomes" id="UP000315471">
    <property type="component" value="Unassembled WGS sequence"/>
</dbReference>
<evidence type="ECO:0000313" key="2">
    <source>
        <dbReference type="Proteomes" id="UP000315471"/>
    </source>
</evidence>
<dbReference type="AlphaFoldDB" id="A0A5C6DTE8"/>
<comment type="caution">
    <text evidence="1">The sequence shown here is derived from an EMBL/GenBank/DDBJ whole genome shotgun (WGS) entry which is preliminary data.</text>
</comment>
<evidence type="ECO:0008006" key="3">
    <source>
        <dbReference type="Google" id="ProtNLM"/>
    </source>
</evidence>
<dbReference type="RefSeq" id="WP_146600641.1">
    <property type="nucleotide sequence ID" value="NZ_SJPY01000005.1"/>
</dbReference>
<dbReference type="InterPro" id="IPR029035">
    <property type="entry name" value="DHS-like_NAD/FAD-binding_dom"/>
</dbReference>
<protein>
    <recommendedName>
        <fullName evidence="3">SIR2-like domain-containing protein</fullName>
    </recommendedName>
</protein>
<dbReference type="OrthoDB" id="9808492at2"/>
<accession>A0A5C6DTE8</accession>
<dbReference type="EMBL" id="SJPY01000005">
    <property type="protein sequence ID" value="TWU40000.1"/>
    <property type="molecule type" value="Genomic_DNA"/>
</dbReference>
<evidence type="ECO:0000313" key="1">
    <source>
        <dbReference type="EMBL" id="TWU40000.1"/>
    </source>
</evidence>
<gene>
    <name evidence="1" type="ORF">Q31b_33160</name>
</gene>
<organism evidence="1 2">
    <name type="scientific">Novipirellula aureliae</name>
    <dbReference type="NCBI Taxonomy" id="2527966"/>
    <lineage>
        <taxon>Bacteria</taxon>
        <taxon>Pseudomonadati</taxon>
        <taxon>Planctomycetota</taxon>
        <taxon>Planctomycetia</taxon>
        <taxon>Pirellulales</taxon>
        <taxon>Pirellulaceae</taxon>
        <taxon>Novipirellula</taxon>
    </lineage>
</organism>
<dbReference type="SUPFAM" id="SSF52467">
    <property type="entry name" value="DHS-like NAD/FAD-binding domain"/>
    <property type="match status" value="1"/>
</dbReference>
<name>A0A5C6DTE8_9BACT</name>
<reference evidence="1 2" key="1">
    <citation type="submission" date="2019-02" db="EMBL/GenBank/DDBJ databases">
        <title>Deep-cultivation of Planctomycetes and their phenomic and genomic characterization uncovers novel biology.</title>
        <authorList>
            <person name="Wiegand S."/>
            <person name="Jogler M."/>
            <person name="Boedeker C."/>
            <person name="Pinto D."/>
            <person name="Vollmers J."/>
            <person name="Rivas-Marin E."/>
            <person name="Kohn T."/>
            <person name="Peeters S.H."/>
            <person name="Heuer A."/>
            <person name="Rast P."/>
            <person name="Oberbeckmann S."/>
            <person name="Bunk B."/>
            <person name="Jeske O."/>
            <person name="Meyerdierks A."/>
            <person name="Storesund J.E."/>
            <person name="Kallscheuer N."/>
            <person name="Luecker S."/>
            <person name="Lage O.M."/>
            <person name="Pohl T."/>
            <person name="Merkel B.J."/>
            <person name="Hornburger P."/>
            <person name="Mueller R.-W."/>
            <person name="Bruemmer F."/>
            <person name="Labrenz M."/>
            <person name="Spormann A.M."/>
            <person name="Op Den Camp H."/>
            <person name="Overmann J."/>
            <person name="Amann R."/>
            <person name="Jetten M.S.M."/>
            <person name="Mascher T."/>
            <person name="Medema M.H."/>
            <person name="Devos D.P."/>
            <person name="Kaster A.-K."/>
            <person name="Ovreas L."/>
            <person name="Rohde M."/>
            <person name="Galperin M.Y."/>
            <person name="Jogler C."/>
        </authorList>
    </citation>
    <scope>NUCLEOTIDE SEQUENCE [LARGE SCALE GENOMIC DNA]</scope>
    <source>
        <strain evidence="1 2">Q31b</strain>
    </source>
</reference>
<keyword evidence="2" id="KW-1185">Reference proteome</keyword>
<proteinExistence type="predicted"/>
<sequence>MDDWDFHGTSLVVLGAGFSYAATDGGTPLMQGYFDRLNQREYPDLHKFVVQVGCDRSCPTVSDANVERVLLTLEQARTANALMLDGWFEDWIPKLQVLRDQLGRYTLFRLSDQISMDDENWAVNLLARTGFNTSYISLNYDNIAESILSARTGTVHCRNANCPHCKMRRLLQFSCSCGETRRDLGRRWHGSLIKLHGSIAWRRCVCESCCAKECIDADCRCAPFSEIACEYCGEACVPVMVFPTMSKNLGEIPQIGTMWQAARAALEEAESILLFGFSLPTSDELLAQLMRNACEKHRNLRRVGAIDLNPEQVLDRFRQAVNPTCDIEYVPLLVEPGKVPAWYRAPASPALEWCGQAPIQSN</sequence>